<keyword evidence="1" id="KW-0564">Palmitate</keyword>
<comment type="function">
    <text evidence="1">Lytic transglycosylase with a strong preference for naked glycan strands that lack stem peptides.</text>
</comment>
<feature type="domain" description="SPOR" evidence="2">
    <location>
        <begin position="221"/>
        <end position="298"/>
    </location>
</feature>
<dbReference type="Pfam" id="PF05036">
    <property type="entry name" value="SPOR"/>
    <property type="match status" value="1"/>
</dbReference>
<keyword evidence="1" id="KW-0456">Lyase</keyword>
<dbReference type="InterPro" id="IPR009009">
    <property type="entry name" value="RlpA-like_DPBB"/>
</dbReference>
<dbReference type="PANTHER" id="PTHR34183">
    <property type="entry name" value="ENDOLYTIC PEPTIDOGLYCAN TRANSGLYCOSYLASE RLPA"/>
    <property type="match status" value="1"/>
</dbReference>
<dbReference type="PANTHER" id="PTHR34183:SF1">
    <property type="entry name" value="ENDOLYTIC PEPTIDOGLYCAN TRANSGLYCOSYLASE RLPA"/>
    <property type="match status" value="1"/>
</dbReference>
<comment type="subcellular location">
    <subcellularLocation>
        <location evidence="1">Cell membrane</location>
        <topology evidence="1">Lipid-anchor</topology>
    </subcellularLocation>
</comment>
<evidence type="ECO:0000313" key="3">
    <source>
        <dbReference type="EMBL" id="SDC41205.1"/>
    </source>
</evidence>
<gene>
    <name evidence="1" type="primary">rlpA</name>
    <name evidence="3" type="ORF">SAMN04487779_1001854</name>
</gene>
<dbReference type="GO" id="GO:0000270">
    <property type="term" value="P:peptidoglycan metabolic process"/>
    <property type="evidence" value="ECO:0007669"/>
    <property type="project" value="UniProtKB-UniRule"/>
</dbReference>
<dbReference type="GO" id="GO:0042834">
    <property type="term" value="F:peptidoglycan binding"/>
    <property type="evidence" value="ECO:0007669"/>
    <property type="project" value="InterPro"/>
</dbReference>
<dbReference type="PROSITE" id="PS51257">
    <property type="entry name" value="PROKAR_LIPOPROTEIN"/>
    <property type="match status" value="1"/>
</dbReference>
<keyword evidence="4" id="KW-1185">Reference proteome</keyword>
<proteinExistence type="inferred from homology"/>
<dbReference type="EMBL" id="FMZX01000001">
    <property type="protein sequence ID" value="SDC41205.1"/>
    <property type="molecule type" value="Genomic_DNA"/>
</dbReference>
<name>A0A1G6LEL0_9PROT</name>
<keyword evidence="1" id="KW-0961">Cell wall biogenesis/degradation</keyword>
<dbReference type="Proteomes" id="UP000198925">
    <property type="component" value="Unassembled WGS sequence"/>
</dbReference>
<organism evidence="3 4">
    <name type="scientific">Belnapia rosea</name>
    <dbReference type="NCBI Taxonomy" id="938405"/>
    <lineage>
        <taxon>Bacteria</taxon>
        <taxon>Pseudomonadati</taxon>
        <taxon>Pseudomonadota</taxon>
        <taxon>Alphaproteobacteria</taxon>
        <taxon>Acetobacterales</taxon>
        <taxon>Roseomonadaceae</taxon>
        <taxon>Belnapia</taxon>
    </lineage>
</organism>
<dbReference type="GO" id="GO:0071555">
    <property type="term" value="P:cell wall organization"/>
    <property type="evidence" value="ECO:0007669"/>
    <property type="project" value="UniProtKB-KW"/>
</dbReference>
<dbReference type="STRING" id="938405.SAMN02927895_01876"/>
<dbReference type="SUPFAM" id="SSF110997">
    <property type="entry name" value="Sporulation related repeat"/>
    <property type="match status" value="1"/>
</dbReference>
<dbReference type="PROSITE" id="PS51724">
    <property type="entry name" value="SPOR"/>
    <property type="match status" value="1"/>
</dbReference>
<evidence type="ECO:0000313" key="4">
    <source>
        <dbReference type="Proteomes" id="UP000198925"/>
    </source>
</evidence>
<evidence type="ECO:0000259" key="2">
    <source>
        <dbReference type="PROSITE" id="PS51724"/>
    </source>
</evidence>
<keyword evidence="1 3" id="KW-0449">Lipoprotein</keyword>
<dbReference type="GO" id="GO:0005886">
    <property type="term" value="C:plasma membrane"/>
    <property type="evidence" value="ECO:0007669"/>
    <property type="project" value="UniProtKB-SubCell"/>
</dbReference>
<keyword evidence="1" id="KW-1003">Cell membrane</keyword>
<accession>A0A1G6LEL0</accession>
<dbReference type="GO" id="GO:0008932">
    <property type="term" value="F:lytic endotransglycosylase activity"/>
    <property type="evidence" value="ECO:0007669"/>
    <property type="project" value="UniProtKB-UniRule"/>
</dbReference>
<dbReference type="InterPro" id="IPR034718">
    <property type="entry name" value="RlpA"/>
</dbReference>
<comment type="similarity">
    <text evidence="1">Belongs to the RlpA family.</text>
</comment>
<dbReference type="Pfam" id="PF03330">
    <property type="entry name" value="DPBB_1"/>
    <property type="match status" value="1"/>
</dbReference>
<reference evidence="3 4" key="1">
    <citation type="submission" date="2016-10" db="EMBL/GenBank/DDBJ databases">
        <authorList>
            <person name="de Groot N.N."/>
        </authorList>
    </citation>
    <scope>NUCLEOTIDE SEQUENCE [LARGE SCALE GENOMIC DNA]</scope>
    <source>
        <strain evidence="3 4">CPCC 100156</strain>
    </source>
</reference>
<dbReference type="InterPro" id="IPR036908">
    <property type="entry name" value="RlpA-like_sf"/>
</dbReference>
<protein>
    <recommendedName>
        <fullName evidence="1">Endolytic peptidoglycan transglycosylase RlpA</fullName>
        <ecNumber evidence="1">4.2.2.-</ecNumber>
    </recommendedName>
</protein>
<dbReference type="AlphaFoldDB" id="A0A1G6LEL0"/>
<dbReference type="EC" id="4.2.2.-" evidence="1"/>
<dbReference type="HAMAP" id="MF_02071">
    <property type="entry name" value="RlpA"/>
    <property type="match status" value="1"/>
</dbReference>
<evidence type="ECO:0000256" key="1">
    <source>
        <dbReference type="HAMAP-Rule" id="MF_02071"/>
    </source>
</evidence>
<sequence>MRVCVALTFAMLAAGCNRQAPPAASIGRYMLGEPYAMGGVWSYPQEDFGLEESGIAAVLPRGRSGQRTVNGEVYDPDRLIGAHRTLQLPAILTVWNLENGREVRIRVNDRGPSQPGRIVGLSLRTAQLLGIPANAAAQVRIRVETGPSRALAAGLPSPERPAIALAAAPRPTVETEALPPLPGTREAARRAVPGRMAAQSLAEAAPKLPPDPLPETVTTRQAMPGRLMIEAGVFFRRDLAQRQAARLAGLSPRVEPVGGGRQPQFRVVAGPYPNLAAADRAVSAILQAGLPEIRLRVE</sequence>
<dbReference type="InterPro" id="IPR007730">
    <property type="entry name" value="SPOR-like_dom"/>
</dbReference>
<dbReference type="InterPro" id="IPR036680">
    <property type="entry name" value="SPOR-like_sf"/>
</dbReference>
<dbReference type="Gene3D" id="2.40.40.10">
    <property type="entry name" value="RlpA-like domain"/>
    <property type="match status" value="1"/>
</dbReference>
<dbReference type="Gene3D" id="3.30.70.1070">
    <property type="entry name" value="Sporulation related repeat"/>
    <property type="match status" value="1"/>
</dbReference>
<keyword evidence="1" id="KW-0472">Membrane</keyword>
<dbReference type="CDD" id="cd22268">
    <property type="entry name" value="DPBB_RlpA-like"/>
    <property type="match status" value="1"/>
</dbReference>